<dbReference type="CDD" id="cd05931">
    <property type="entry name" value="FAAL"/>
    <property type="match status" value="1"/>
</dbReference>
<evidence type="ECO:0000256" key="6">
    <source>
        <dbReference type="ARBA" id="ARBA00022832"/>
    </source>
</evidence>
<evidence type="ECO:0000256" key="8">
    <source>
        <dbReference type="ARBA" id="ARBA00023098"/>
    </source>
</evidence>
<keyword evidence="11" id="KW-1185">Reference proteome</keyword>
<dbReference type="PROSITE" id="PS00599">
    <property type="entry name" value="AA_TRANSFER_CLASS_2"/>
    <property type="match status" value="1"/>
</dbReference>
<keyword evidence="4" id="KW-0597">Phosphoprotein</keyword>
<dbReference type="InterPro" id="IPR004839">
    <property type="entry name" value="Aminotransferase_I/II_large"/>
</dbReference>
<sequence length="1117" mass="125886">MSTDLISLFYKKAMEQPHKKIFTYLHPNKSEQSITYGELDYQARQIAILLRTIGNPGDTVLLVYPPGLEFIAAFLGCAYAGMIIVPVIPPVNLEAAHKLKLIIDNANPIACLTTKELYNQLNKLKLVEQLSKKPIVGSLVNKFGKNLISKFTPLWESRFFSLPWLITDNLTHSVDNFSLAPIDDLQAPLFLQYTSGSTGTPKGVIVTHQCVLHNIQLIQYVLQIQEDTDVLYSWLPQYHDMGLIGCILTPIYTGLYTIIDSPFHFLTEPLSWLQGMSKYRCTISAAPNFAYSLCVSKITELEKAKLDLSHWRIAVNSAEPIRISTLRQFYNSFKECGFKMESFYPSYGLAESTLFVTTKNIQPLFKSVIIDKYELQAGRVKIKETLDENGQELVSSGDIDSSIHQHQVLIVDPQNNAVLKEQLIGEIWISSLSVNPGYWNQDTDEIFQAKLNGQDNAYLKTGDLGFIKDNQLYVTGRIKDLIIIRGKNFYPQDLEHIIEQVHADIRIGCINVFSVDNGQQEQLIVLVEVKNKNNYADICELIKAHLIQYQRIAPDVIVLLEPRTLKKTTSGKVRRREMKQLFLNKELAALFIYQHHSLLNQEESKAIPSKSLEKESIQNVTSLTINSIHQLLRNTPAECISENSSFAELGFDSLLIAELISRLKLELPEQIELPIQDILVLSDVGSLIDLIQKQLKGANIPGKSINQVLPARTYSSEEQQQWMELKHLPEYQKVQQTRTRLGEELAQQLYFNTVSGISDNCVQLEQKNLINFSGYNYLGYSGDERVIKMTSDAINNFGTSVSASRLISGQKPIHMQLEQAISELIGTEDTVVFSAGHATNVSVITHLFGLEDAIFHDALIHNSSLQGAIFSKAKRIPFPHNDFNTLAKLMAAERAHYRRALVLIEGIYSMDGDIPNVPEFIKVKNQYNAHLMIDEAHSIGVLGEHGAGIREYFNLQANDIELWMGTLSKAFASCGGYISGKKELMDYIRYSCAGFVFSAGISPANTTAALASIQLLSKEPHRPQLLQKNAQKLLLDLKKHGINTGTSENTPIIPIIISDEQQTVQLCLNLRQQGIYTHPIIYPAVERDMARIRLFINYLHTEEQLAYTAEMIYKYLA</sequence>
<protein>
    <submittedName>
        <fullName evidence="10">Aminotransferase class I/II-fold pyridoxal phosphate-dependent enzyme</fullName>
    </submittedName>
</protein>
<dbReference type="SMART" id="SM00823">
    <property type="entry name" value="PKS_PP"/>
    <property type="match status" value="1"/>
</dbReference>
<dbReference type="InterPro" id="IPR000873">
    <property type="entry name" value="AMP-dep_synth/lig_dom"/>
</dbReference>
<keyword evidence="10" id="KW-0808">Transferase</keyword>
<dbReference type="InterPro" id="IPR036736">
    <property type="entry name" value="ACP-like_sf"/>
</dbReference>
<dbReference type="Gene3D" id="3.40.50.12780">
    <property type="entry name" value="N-terminal domain of ligase-like"/>
    <property type="match status" value="1"/>
</dbReference>
<dbReference type="Pfam" id="PF00501">
    <property type="entry name" value="AMP-binding"/>
    <property type="match status" value="1"/>
</dbReference>
<dbReference type="Pfam" id="PF00550">
    <property type="entry name" value="PP-binding"/>
    <property type="match status" value="1"/>
</dbReference>
<evidence type="ECO:0000256" key="2">
    <source>
        <dbReference type="ARBA" id="ARBA00006432"/>
    </source>
</evidence>
<dbReference type="Pfam" id="PF00155">
    <property type="entry name" value="Aminotran_1_2"/>
    <property type="match status" value="1"/>
</dbReference>
<dbReference type="InterPro" id="IPR006162">
    <property type="entry name" value="Ppantetheine_attach_site"/>
</dbReference>
<organism evidence="10 11">
    <name type="scientific">Legionella lytica</name>
    <dbReference type="NCBI Taxonomy" id="96232"/>
    <lineage>
        <taxon>Bacteria</taxon>
        <taxon>Pseudomonadati</taxon>
        <taxon>Pseudomonadota</taxon>
        <taxon>Gammaproteobacteria</taxon>
        <taxon>Legionellales</taxon>
        <taxon>Legionellaceae</taxon>
        <taxon>Legionella</taxon>
    </lineage>
</organism>
<dbReference type="SUPFAM" id="SSF47336">
    <property type="entry name" value="ACP-like"/>
    <property type="match status" value="1"/>
</dbReference>
<dbReference type="Gene3D" id="3.90.1150.10">
    <property type="entry name" value="Aspartate Aminotransferase, domain 1"/>
    <property type="match status" value="1"/>
</dbReference>
<dbReference type="InterPro" id="IPR045851">
    <property type="entry name" value="AMP-bd_C_sf"/>
</dbReference>
<reference evidence="10 11" key="1">
    <citation type="submission" date="2024-08" db="EMBL/GenBank/DDBJ databases">
        <title>Draft Genome Sequence of Legionella lytica strain DSB2004, Isolated From a Fire Sprinkler System.</title>
        <authorList>
            <person name="Everhart A.D."/>
            <person name="Kidane D.T."/>
            <person name="Farone A.L."/>
            <person name="Farone M.B."/>
        </authorList>
    </citation>
    <scope>NUCLEOTIDE SEQUENCE [LARGE SCALE GENOMIC DNA]</scope>
    <source>
        <strain evidence="10 11">DSB2004</strain>
    </source>
</reference>
<dbReference type="SUPFAM" id="SSF56801">
    <property type="entry name" value="Acetyl-CoA synthetase-like"/>
    <property type="match status" value="1"/>
</dbReference>
<dbReference type="SUPFAM" id="SSF53383">
    <property type="entry name" value="PLP-dependent transferases"/>
    <property type="match status" value="1"/>
</dbReference>
<dbReference type="InterPro" id="IPR040097">
    <property type="entry name" value="FAAL/FAAC"/>
</dbReference>
<feature type="domain" description="Carrier" evidence="9">
    <location>
        <begin position="618"/>
        <end position="695"/>
    </location>
</feature>
<evidence type="ECO:0000313" key="11">
    <source>
        <dbReference type="Proteomes" id="UP001615550"/>
    </source>
</evidence>
<dbReference type="InterPro" id="IPR015424">
    <property type="entry name" value="PyrdxlP-dep_Trfase"/>
</dbReference>
<dbReference type="PROSITE" id="PS00455">
    <property type="entry name" value="AMP_BINDING"/>
    <property type="match status" value="1"/>
</dbReference>
<dbReference type="PANTHER" id="PTHR22754:SF32">
    <property type="entry name" value="DISCO-INTERACTING PROTEIN 2"/>
    <property type="match status" value="1"/>
</dbReference>
<evidence type="ECO:0000259" key="9">
    <source>
        <dbReference type="PROSITE" id="PS50075"/>
    </source>
</evidence>
<keyword evidence="7" id="KW-0663">Pyridoxal phosphate</keyword>
<dbReference type="InterPro" id="IPR001917">
    <property type="entry name" value="Aminotrans_II_pyridoxalP_BS"/>
</dbReference>
<keyword evidence="8" id="KW-0443">Lipid metabolism</keyword>
<dbReference type="CDD" id="cd06454">
    <property type="entry name" value="KBL_like"/>
    <property type="match status" value="1"/>
</dbReference>
<dbReference type="InterPro" id="IPR009081">
    <property type="entry name" value="PP-bd_ACP"/>
</dbReference>
<dbReference type="Pfam" id="PF23024">
    <property type="entry name" value="AMP-dom_DIP2-like"/>
    <property type="match status" value="1"/>
</dbReference>
<name>A0ABW8DAB2_9GAMM</name>
<dbReference type="InterPro" id="IPR015421">
    <property type="entry name" value="PyrdxlP-dep_Trfase_major"/>
</dbReference>
<gene>
    <name evidence="10" type="ORF">ACD661_06650</name>
</gene>
<proteinExistence type="inferred from homology"/>
<dbReference type="InterPro" id="IPR015422">
    <property type="entry name" value="PyrdxlP-dep_Trfase_small"/>
</dbReference>
<evidence type="ECO:0000256" key="7">
    <source>
        <dbReference type="ARBA" id="ARBA00022898"/>
    </source>
</evidence>
<dbReference type="EMBL" id="JBGORX010000001">
    <property type="protein sequence ID" value="MFJ1268230.1"/>
    <property type="molecule type" value="Genomic_DNA"/>
</dbReference>
<keyword evidence="3" id="KW-0596">Phosphopantetheine</keyword>
<dbReference type="GO" id="GO:0008483">
    <property type="term" value="F:transaminase activity"/>
    <property type="evidence" value="ECO:0007669"/>
    <property type="project" value="UniProtKB-KW"/>
</dbReference>
<dbReference type="RefSeq" id="WP_400187045.1">
    <property type="nucleotide sequence ID" value="NZ_JBGORX010000001.1"/>
</dbReference>
<evidence type="ECO:0000256" key="5">
    <source>
        <dbReference type="ARBA" id="ARBA00022598"/>
    </source>
</evidence>
<dbReference type="Gene3D" id="3.40.640.10">
    <property type="entry name" value="Type I PLP-dependent aspartate aminotransferase-like (Major domain)"/>
    <property type="match status" value="1"/>
</dbReference>
<dbReference type="PANTHER" id="PTHR22754">
    <property type="entry name" value="DISCO-INTERACTING PROTEIN 2 DIP2 -RELATED"/>
    <property type="match status" value="1"/>
</dbReference>
<evidence type="ECO:0000256" key="4">
    <source>
        <dbReference type="ARBA" id="ARBA00022553"/>
    </source>
</evidence>
<dbReference type="InterPro" id="IPR020806">
    <property type="entry name" value="PKS_PP-bd"/>
</dbReference>
<evidence type="ECO:0000256" key="3">
    <source>
        <dbReference type="ARBA" id="ARBA00022450"/>
    </source>
</evidence>
<accession>A0ABW8DAB2</accession>
<evidence type="ECO:0000313" key="10">
    <source>
        <dbReference type="EMBL" id="MFJ1268230.1"/>
    </source>
</evidence>
<dbReference type="InterPro" id="IPR042099">
    <property type="entry name" value="ANL_N_sf"/>
</dbReference>
<dbReference type="InterPro" id="IPR025110">
    <property type="entry name" value="AMP-bd_C"/>
</dbReference>
<dbReference type="PROSITE" id="PS00012">
    <property type="entry name" value="PHOSPHOPANTETHEINE"/>
    <property type="match status" value="1"/>
</dbReference>
<dbReference type="Gene3D" id="1.10.1200.10">
    <property type="entry name" value="ACP-like"/>
    <property type="match status" value="1"/>
</dbReference>
<dbReference type="PROSITE" id="PS50075">
    <property type="entry name" value="CARRIER"/>
    <property type="match status" value="1"/>
</dbReference>
<comment type="caution">
    <text evidence="10">The sequence shown here is derived from an EMBL/GenBank/DDBJ whole genome shotgun (WGS) entry which is preliminary data.</text>
</comment>
<evidence type="ECO:0000256" key="1">
    <source>
        <dbReference type="ARBA" id="ARBA00001933"/>
    </source>
</evidence>
<comment type="cofactor">
    <cofactor evidence="1">
        <name>pyridoxal 5'-phosphate</name>
        <dbReference type="ChEBI" id="CHEBI:597326"/>
    </cofactor>
</comment>
<dbReference type="Gene3D" id="3.30.300.30">
    <property type="match status" value="1"/>
</dbReference>
<keyword evidence="5" id="KW-0436">Ligase</keyword>
<dbReference type="InterPro" id="IPR020845">
    <property type="entry name" value="AMP-binding_CS"/>
</dbReference>
<comment type="similarity">
    <text evidence="2">Belongs to the ATP-dependent AMP-binding enzyme family.</text>
</comment>
<keyword evidence="6" id="KW-0276">Fatty acid metabolism</keyword>
<keyword evidence="10" id="KW-0032">Aminotransferase</keyword>
<dbReference type="Proteomes" id="UP001615550">
    <property type="component" value="Unassembled WGS sequence"/>
</dbReference>